<dbReference type="SUPFAM" id="SSF53850">
    <property type="entry name" value="Periplasmic binding protein-like II"/>
    <property type="match status" value="1"/>
</dbReference>
<dbReference type="Proteomes" id="UP000501534">
    <property type="component" value="Chromosome"/>
</dbReference>
<dbReference type="GO" id="GO:0042597">
    <property type="term" value="C:periplasmic space"/>
    <property type="evidence" value="ECO:0007669"/>
    <property type="project" value="UniProtKB-SubCell"/>
</dbReference>
<dbReference type="InterPro" id="IPR001638">
    <property type="entry name" value="Solute-binding_3/MltF_N"/>
</dbReference>
<evidence type="ECO:0000256" key="4">
    <source>
        <dbReference type="SAM" id="SignalP"/>
    </source>
</evidence>
<dbReference type="Gene3D" id="3.40.190.10">
    <property type="entry name" value="Periplasmic binding protein-like II"/>
    <property type="match status" value="2"/>
</dbReference>
<dbReference type="SMART" id="SM00062">
    <property type="entry name" value="PBPb"/>
    <property type="match status" value="1"/>
</dbReference>
<keyword evidence="3 4" id="KW-0732">Signal</keyword>
<dbReference type="KEGG" id="uru:DSM104443_04250"/>
<protein>
    <recommendedName>
        <fullName evidence="5">Solute-binding protein family 3/N-terminal domain-containing protein</fullName>
    </recommendedName>
</protein>
<dbReference type="PANTHER" id="PTHR30024:SF47">
    <property type="entry name" value="TAURINE-BINDING PERIPLASMIC PROTEIN"/>
    <property type="match status" value="1"/>
</dbReference>
<evidence type="ECO:0000259" key="5">
    <source>
        <dbReference type="SMART" id="SM00062"/>
    </source>
</evidence>
<comment type="similarity">
    <text evidence="2">Belongs to the bacterial solute-binding protein SsuA/TauA family.</text>
</comment>
<proteinExistence type="inferred from homology"/>
<evidence type="ECO:0000256" key="3">
    <source>
        <dbReference type="ARBA" id="ARBA00022729"/>
    </source>
</evidence>
<dbReference type="RefSeq" id="WP_171095982.1">
    <property type="nucleotide sequence ID" value="NZ_CP053069.1"/>
</dbReference>
<dbReference type="EMBL" id="CP053069">
    <property type="protein sequence ID" value="QJR13155.1"/>
    <property type="molecule type" value="Genomic_DNA"/>
</dbReference>
<organism evidence="6 7">
    <name type="scientific">Usitatibacter rugosus</name>
    <dbReference type="NCBI Taxonomy" id="2732067"/>
    <lineage>
        <taxon>Bacteria</taxon>
        <taxon>Pseudomonadati</taxon>
        <taxon>Pseudomonadota</taxon>
        <taxon>Betaproteobacteria</taxon>
        <taxon>Nitrosomonadales</taxon>
        <taxon>Usitatibacteraceae</taxon>
        <taxon>Usitatibacter</taxon>
    </lineage>
</organism>
<evidence type="ECO:0000313" key="7">
    <source>
        <dbReference type="Proteomes" id="UP000501534"/>
    </source>
</evidence>
<comment type="subcellular location">
    <subcellularLocation>
        <location evidence="1">Periplasm</location>
    </subcellularLocation>
</comment>
<reference evidence="6 7" key="1">
    <citation type="submission" date="2020-04" db="EMBL/GenBank/DDBJ databases">
        <title>Usitatibacter rugosus gen. nov., sp. nov. and Usitatibacter palustris sp. nov., novel members of Usitatibacteraceae fam. nov. within the order Nitrosomonadales isolated from soil.</title>
        <authorList>
            <person name="Huber K.J."/>
            <person name="Neumann-Schaal M."/>
            <person name="Geppert A."/>
            <person name="Luckner M."/>
            <person name="Wanner G."/>
            <person name="Overmann J."/>
        </authorList>
    </citation>
    <scope>NUCLEOTIDE SEQUENCE [LARGE SCALE GENOMIC DNA]</scope>
    <source>
        <strain evidence="6 7">0125_3</strain>
    </source>
</reference>
<feature type="chain" id="PRO_5026654085" description="Solute-binding protein family 3/N-terminal domain-containing protein" evidence="4">
    <location>
        <begin position="20"/>
        <end position="337"/>
    </location>
</feature>
<evidence type="ECO:0000256" key="1">
    <source>
        <dbReference type="ARBA" id="ARBA00004418"/>
    </source>
</evidence>
<feature type="signal peptide" evidence="4">
    <location>
        <begin position="1"/>
        <end position="19"/>
    </location>
</feature>
<sequence length="337" mass="36025">MKKLVLLAAGLLAAAAAFAQAPEQKKVTIAVGGKNLFYYLPLSVAERKGYFKEEGLEVEIPDFAGGAKALQALVGGSADMVSGAYEHTINMVAKKQPIKAVVLQAKYSSIVLLLPKDKAAKYKNGKDLKGLKVGVTAPGSSTNMFVNNLLAKDGLKPTDISVVGVGTGAGAFAAMEKGEIDAMSNLDPVISQLEATGKYVAVADSRTEKGMKDIYGGDYHASVIYITDEYIKKNPRTVQAVVNAMVRADKWIAKATPQEIVDLMPAEYKAGNPSLYKDALLKNMIGYSEDGTLSLKAAENVYKVLVQFEPSVKAAGKLDLNQTFDNSFVKKAQAKYK</sequence>
<dbReference type="PANTHER" id="PTHR30024">
    <property type="entry name" value="ALIPHATIC SULFONATES-BINDING PROTEIN-RELATED"/>
    <property type="match status" value="1"/>
</dbReference>
<evidence type="ECO:0000313" key="6">
    <source>
        <dbReference type="EMBL" id="QJR13155.1"/>
    </source>
</evidence>
<gene>
    <name evidence="6" type="ORF">DSM104443_04250</name>
</gene>
<feature type="domain" description="Solute-binding protein family 3/N-terminal" evidence="5">
    <location>
        <begin position="26"/>
        <end position="255"/>
    </location>
</feature>
<dbReference type="AlphaFoldDB" id="A0A6M4H1D7"/>
<evidence type="ECO:0000256" key="2">
    <source>
        <dbReference type="ARBA" id="ARBA00010742"/>
    </source>
</evidence>
<dbReference type="InterPro" id="IPR015168">
    <property type="entry name" value="SsuA/THI5"/>
</dbReference>
<dbReference type="GO" id="GO:0042918">
    <property type="term" value="P:alkanesulfonate transmembrane transport"/>
    <property type="evidence" value="ECO:0007669"/>
    <property type="project" value="TreeGrafter"/>
</dbReference>
<accession>A0A6M4H1D7</accession>
<keyword evidence="7" id="KW-1185">Reference proteome</keyword>
<dbReference type="Pfam" id="PF09084">
    <property type="entry name" value="NMT1"/>
    <property type="match status" value="1"/>
</dbReference>
<name>A0A6M4H1D7_9PROT</name>